<dbReference type="InterPro" id="IPR036249">
    <property type="entry name" value="Thioredoxin-like_sf"/>
</dbReference>
<dbReference type="AlphaFoldDB" id="J4HS14"/>
<reference evidence="3 4" key="1">
    <citation type="journal article" date="2012" name="Appl. Environ. Microbiol.">
        <title>Short-read sequencing for genomic analysis of the brown rot fungus Fibroporia radiculosa.</title>
        <authorList>
            <person name="Tang J.D."/>
            <person name="Perkins A.D."/>
            <person name="Sonstegard T.S."/>
            <person name="Schroeder S.G."/>
            <person name="Burgess S.C."/>
            <person name="Diehl S.V."/>
        </authorList>
    </citation>
    <scope>NUCLEOTIDE SEQUENCE [LARGE SCALE GENOMIC DNA]</scope>
    <source>
        <strain evidence="3 4">TFFH 294</strain>
    </source>
</reference>
<dbReference type="PROSITE" id="PS51354">
    <property type="entry name" value="GLUTAREDOXIN_2"/>
    <property type="match status" value="1"/>
</dbReference>
<dbReference type="Gene3D" id="3.40.30.10">
    <property type="entry name" value="Glutaredoxin"/>
    <property type="match status" value="1"/>
</dbReference>
<dbReference type="GO" id="GO:0000324">
    <property type="term" value="C:fungal-type vacuole"/>
    <property type="evidence" value="ECO:0007669"/>
    <property type="project" value="TreeGrafter"/>
</dbReference>
<feature type="domain" description="Glutaredoxin" evidence="2">
    <location>
        <begin position="136"/>
        <end position="199"/>
    </location>
</feature>
<evidence type="ECO:0000259" key="2">
    <source>
        <dbReference type="Pfam" id="PF00462"/>
    </source>
</evidence>
<dbReference type="InParanoid" id="J4HS14"/>
<gene>
    <name evidence="3" type="ORF">FIBRA_00695</name>
</gene>
<dbReference type="PANTHER" id="PTHR45694">
    <property type="entry name" value="GLUTAREDOXIN 2"/>
    <property type="match status" value="1"/>
</dbReference>
<dbReference type="STRING" id="599839.J4HS14"/>
<comment type="similarity">
    <text evidence="1">Belongs to the glutaredoxin family. Monothiol subfamily.</text>
</comment>
<dbReference type="InterPro" id="IPR011899">
    <property type="entry name" value="Glutaredoxin_euk/vir"/>
</dbReference>
<organism evidence="3 4">
    <name type="scientific">Fibroporia radiculosa</name>
    <dbReference type="NCBI Taxonomy" id="599839"/>
    <lineage>
        <taxon>Eukaryota</taxon>
        <taxon>Fungi</taxon>
        <taxon>Dikarya</taxon>
        <taxon>Basidiomycota</taxon>
        <taxon>Agaricomycotina</taxon>
        <taxon>Agaricomycetes</taxon>
        <taxon>Polyporales</taxon>
        <taxon>Fibroporiaceae</taxon>
        <taxon>Fibroporia</taxon>
    </lineage>
</organism>
<dbReference type="SUPFAM" id="SSF52833">
    <property type="entry name" value="Thioredoxin-like"/>
    <property type="match status" value="1"/>
</dbReference>
<dbReference type="PROSITE" id="PS51257">
    <property type="entry name" value="PROKAR_LIPOPROTEIN"/>
    <property type="match status" value="1"/>
</dbReference>
<dbReference type="PRINTS" id="PR00160">
    <property type="entry name" value="GLUTAREDOXIN"/>
</dbReference>
<dbReference type="GO" id="GO:0034599">
    <property type="term" value="P:cellular response to oxidative stress"/>
    <property type="evidence" value="ECO:0007669"/>
    <property type="project" value="TreeGrafter"/>
</dbReference>
<dbReference type="InterPro" id="IPR002109">
    <property type="entry name" value="Glutaredoxin"/>
</dbReference>
<dbReference type="FunFam" id="3.40.30.10:FF:000093">
    <property type="entry name" value="Glutaredoxin 2"/>
    <property type="match status" value="1"/>
</dbReference>
<sequence>MASTYRRRRIVWSFIFLAGCALFYVSTHDISSWSIPASLKDLGFSPSSSRAGQVAIAKLKDIAQRQPVDEVQGLLYFVTQYTDRRLVEDDGLIAVEGLGRVAVDPEDKVDLRVYAPDGDDKWESHLRVLTEEYPLVVFSKTYCPFSQRAKALLGSYAINPSPFVVELNTRSDGPVLQKILARVTGRRTVPNVLLHGKSIGGSDDIHALHESHQLKRILEEAGLEVNGPVVDSQADTI</sequence>
<accession>J4HS14</accession>
<dbReference type="GO" id="GO:0004362">
    <property type="term" value="F:glutathione-disulfide reductase (NADPH) activity"/>
    <property type="evidence" value="ECO:0007669"/>
    <property type="project" value="UniProtKB-ARBA"/>
</dbReference>
<keyword evidence="4" id="KW-1185">Reference proteome</keyword>
<proteinExistence type="inferred from homology"/>
<evidence type="ECO:0000313" key="4">
    <source>
        <dbReference type="Proteomes" id="UP000006352"/>
    </source>
</evidence>
<dbReference type="InterPro" id="IPR014025">
    <property type="entry name" value="Glutaredoxin_subgr"/>
</dbReference>
<dbReference type="GO" id="GO:0005801">
    <property type="term" value="C:cis-Golgi network"/>
    <property type="evidence" value="ECO:0007669"/>
    <property type="project" value="UniProtKB-ARBA"/>
</dbReference>
<dbReference type="NCBIfam" id="TIGR02180">
    <property type="entry name" value="GRX_euk"/>
    <property type="match status" value="1"/>
</dbReference>
<dbReference type="Proteomes" id="UP000006352">
    <property type="component" value="Unassembled WGS sequence"/>
</dbReference>
<dbReference type="GeneID" id="24093603"/>
<dbReference type="HOGENOM" id="CLU_026126_0_3_1"/>
<name>J4HS14_9APHY</name>
<dbReference type="Pfam" id="PF00462">
    <property type="entry name" value="Glutaredoxin"/>
    <property type="match status" value="1"/>
</dbReference>
<dbReference type="CDD" id="cd03419">
    <property type="entry name" value="GRX_GRXh_1_2_like"/>
    <property type="match status" value="1"/>
</dbReference>
<dbReference type="PANTHER" id="PTHR45694:SF5">
    <property type="entry name" value="GLUTAREDOXIN 2"/>
    <property type="match status" value="1"/>
</dbReference>
<protein>
    <recommendedName>
        <fullName evidence="2">Glutaredoxin domain-containing protein</fullName>
    </recommendedName>
</protein>
<dbReference type="EMBL" id="HE796896">
    <property type="protein sequence ID" value="CCL98692.1"/>
    <property type="molecule type" value="Genomic_DNA"/>
</dbReference>
<evidence type="ECO:0000256" key="1">
    <source>
        <dbReference type="ARBA" id="ARBA00009630"/>
    </source>
</evidence>
<evidence type="ECO:0000313" key="3">
    <source>
        <dbReference type="EMBL" id="CCL98692.1"/>
    </source>
</evidence>
<dbReference type="RefSeq" id="XP_012177975.1">
    <property type="nucleotide sequence ID" value="XM_012322585.1"/>
</dbReference>
<dbReference type="OrthoDB" id="423313at2759"/>
<dbReference type="GO" id="GO:0005796">
    <property type="term" value="C:Golgi lumen"/>
    <property type="evidence" value="ECO:0007669"/>
    <property type="project" value="TreeGrafter"/>
</dbReference>